<evidence type="ECO:0000259" key="3">
    <source>
        <dbReference type="PROSITE" id="PS51186"/>
    </source>
</evidence>
<protein>
    <submittedName>
        <fullName evidence="4">Putative acetyltransferase, GNAT</fullName>
    </submittedName>
</protein>
<dbReference type="InterPro" id="IPR016181">
    <property type="entry name" value="Acyl_CoA_acyltransferase"/>
</dbReference>
<proteinExistence type="predicted"/>
<evidence type="ECO:0000256" key="2">
    <source>
        <dbReference type="ARBA" id="ARBA00023315"/>
    </source>
</evidence>
<dbReference type="CDD" id="cd04301">
    <property type="entry name" value="NAT_SF"/>
    <property type="match status" value="1"/>
</dbReference>
<name>A0A402DPD3_9CELL</name>
<keyword evidence="1 4" id="KW-0808">Transferase</keyword>
<dbReference type="Gene3D" id="3.40.630.30">
    <property type="match status" value="1"/>
</dbReference>
<dbReference type="Pfam" id="PF00583">
    <property type="entry name" value="Acetyltransf_1"/>
    <property type="match status" value="1"/>
</dbReference>
<dbReference type="AlphaFoldDB" id="A0A402DPD3"/>
<dbReference type="RefSeq" id="WP_165446666.1">
    <property type="nucleotide sequence ID" value="NZ_BIMR01000062.1"/>
</dbReference>
<feature type="domain" description="N-acetyltransferase" evidence="3">
    <location>
        <begin position="32"/>
        <end position="186"/>
    </location>
</feature>
<dbReference type="GO" id="GO:0016747">
    <property type="term" value="F:acyltransferase activity, transferring groups other than amino-acyl groups"/>
    <property type="evidence" value="ECO:0007669"/>
    <property type="project" value="InterPro"/>
</dbReference>
<dbReference type="PANTHER" id="PTHR43420:SF47">
    <property type="entry name" value="N-ACETYLTRANSFERASE DOMAIN-CONTAINING PROTEIN"/>
    <property type="match status" value="1"/>
</dbReference>
<feature type="domain" description="N-acetyltransferase" evidence="3">
    <location>
        <begin position="198"/>
        <end position="346"/>
    </location>
</feature>
<dbReference type="EMBL" id="BIMR01000062">
    <property type="protein sequence ID" value="GCE75974.1"/>
    <property type="molecule type" value="Genomic_DNA"/>
</dbReference>
<dbReference type="InterPro" id="IPR050680">
    <property type="entry name" value="YpeA/RimI_acetyltransf"/>
</dbReference>
<evidence type="ECO:0000256" key="1">
    <source>
        <dbReference type="ARBA" id="ARBA00022679"/>
    </source>
</evidence>
<dbReference type="PROSITE" id="PS51186">
    <property type="entry name" value="GNAT"/>
    <property type="match status" value="2"/>
</dbReference>
<comment type="caution">
    <text evidence="4">The sequence shown here is derived from an EMBL/GenBank/DDBJ whole genome shotgun (WGS) entry which is preliminary data.</text>
</comment>
<reference evidence="4 5" key="1">
    <citation type="submission" date="2019-01" db="EMBL/GenBank/DDBJ databases">
        <title>Draft genome sequence of Cellulomonas takizawaensis strain TKZ-21.</title>
        <authorList>
            <person name="Yamamura H."/>
            <person name="Hayashi T."/>
            <person name="Hamada M."/>
            <person name="Serisawa Y."/>
            <person name="Matsuyama K."/>
            <person name="Nakagawa Y."/>
            <person name="Otoguro M."/>
            <person name="Yanagida F."/>
            <person name="Hayakawa M."/>
        </authorList>
    </citation>
    <scope>NUCLEOTIDE SEQUENCE [LARGE SCALE GENOMIC DNA]</scope>
    <source>
        <strain evidence="4 5">NBRC12680</strain>
    </source>
</reference>
<dbReference type="Proteomes" id="UP000289954">
    <property type="component" value="Unassembled WGS sequence"/>
</dbReference>
<dbReference type="SUPFAM" id="SSF55729">
    <property type="entry name" value="Acyl-CoA N-acyltransferases (Nat)"/>
    <property type="match status" value="2"/>
</dbReference>
<sequence>MSIDLPTTSLPPIAERAAAPAVCPLPDPALGLTWRPMTTDDVPALTALLTRIETADAVPYRTSEPEVGEKFDGDWKDVERNTLLGLDADGVPRAWAEVDQPPGDTRVVRAFADGGVDPEWRRRGVGAAVVAWSHARARQVLAASGKDLPARIASYVPDQVVDAARLLTRAGMTPVRYYAEMRRPLDAPLPEVAVPAGVRVVPWAPEHDEGARLAHNAAFSDHWGSEPRTPEQWAHGRSMFAPTWSLVALDEADQVVGYQLSGRYEADWEVNGYTAGYTELLGVVREWRGRGLASALLAATMAAYRADGMQFAELGVDTANRTGAHRLYTALGYEVFDSSTMFTVEL</sequence>
<dbReference type="PANTHER" id="PTHR43420">
    <property type="entry name" value="ACETYLTRANSFERASE"/>
    <property type="match status" value="1"/>
</dbReference>
<organism evidence="4 5">
    <name type="scientific">Cellulomonas biazotea</name>
    <dbReference type="NCBI Taxonomy" id="1709"/>
    <lineage>
        <taxon>Bacteria</taxon>
        <taxon>Bacillati</taxon>
        <taxon>Actinomycetota</taxon>
        <taxon>Actinomycetes</taxon>
        <taxon>Micrococcales</taxon>
        <taxon>Cellulomonadaceae</taxon>
        <taxon>Cellulomonas</taxon>
    </lineage>
</organism>
<keyword evidence="2" id="KW-0012">Acyltransferase</keyword>
<dbReference type="InterPro" id="IPR000182">
    <property type="entry name" value="GNAT_dom"/>
</dbReference>
<evidence type="ECO:0000313" key="4">
    <source>
        <dbReference type="EMBL" id="GCE75974.1"/>
    </source>
</evidence>
<keyword evidence="5" id="KW-1185">Reference proteome</keyword>
<accession>A0A402DPD3</accession>
<gene>
    <name evidence="4" type="ORF">CBZ_10300</name>
</gene>
<evidence type="ECO:0000313" key="5">
    <source>
        <dbReference type="Proteomes" id="UP000289954"/>
    </source>
</evidence>